<reference evidence="10" key="1">
    <citation type="submission" date="2018-07" db="EMBL/GenBank/DDBJ databases">
        <authorList>
            <person name="Kim H."/>
        </authorList>
    </citation>
    <scope>NUCLEOTIDE SEQUENCE [LARGE SCALE GENOMIC DNA]</scope>
    <source>
        <strain evidence="10">F02</strain>
    </source>
</reference>
<evidence type="ECO:0000256" key="6">
    <source>
        <dbReference type="ARBA" id="ARBA00023136"/>
    </source>
</evidence>
<name>A0A345D912_9BURK</name>
<feature type="binding site" evidence="7">
    <location>
        <position position="217"/>
    </location>
    <ligand>
        <name>Mg(2+)</name>
        <dbReference type="ChEBI" id="CHEBI:18420"/>
    </ligand>
</feature>
<dbReference type="GO" id="GO:0005886">
    <property type="term" value="C:plasma membrane"/>
    <property type="evidence" value="ECO:0007669"/>
    <property type="project" value="UniProtKB-SubCell"/>
</dbReference>
<comment type="cofactor">
    <cofactor evidence="7">
        <name>Mg(2+)</name>
        <dbReference type="ChEBI" id="CHEBI:18420"/>
    </cofactor>
</comment>
<evidence type="ECO:0000256" key="7">
    <source>
        <dbReference type="PIRSR" id="PIRSR600715-1"/>
    </source>
</evidence>
<dbReference type="InterPro" id="IPR000715">
    <property type="entry name" value="Glycosyl_transferase_4"/>
</dbReference>
<feature type="transmembrane region" description="Helical" evidence="8">
    <location>
        <begin position="329"/>
        <end position="346"/>
    </location>
</feature>
<evidence type="ECO:0000313" key="10">
    <source>
        <dbReference type="Proteomes" id="UP000252182"/>
    </source>
</evidence>
<dbReference type="GO" id="GO:0009103">
    <property type="term" value="P:lipopolysaccharide biosynthetic process"/>
    <property type="evidence" value="ECO:0007669"/>
    <property type="project" value="TreeGrafter"/>
</dbReference>
<dbReference type="Pfam" id="PF00953">
    <property type="entry name" value="Glycos_transf_4"/>
    <property type="match status" value="1"/>
</dbReference>
<proteinExistence type="predicted"/>
<feature type="transmembrane region" description="Helical" evidence="8">
    <location>
        <begin position="101"/>
        <end position="121"/>
    </location>
</feature>
<dbReference type="PANTHER" id="PTHR22926:SF3">
    <property type="entry name" value="UNDECAPRENYL-PHOSPHATE ALPHA-N-ACETYLGLUCOSAMINYL 1-PHOSPHATE TRANSFERASE"/>
    <property type="match status" value="1"/>
</dbReference>
<keyword evidence="3 9" id="KW-0808">Transferase</keyword>
<sequence>MSYFFIALACSFFTTLWLVHYHHVHAHISHDHELDGPQKFHETPVPRIGGIGIAVGLLGFLGLAFFKEHHRMDDILSLLLASSLAFGAGIAEDLTKRVSPLIRLIFTALAAIASGLLLAGATINRLDITGLDYLISFTVISFLFTAFSVAGIANSINIIDGFNGLSSVVVCTMLASLVYVSFMVNDTFVLSFSLALLGAIIGFFVWNYPSGHIFLGDGGAYLIGFLVADLAVVLVGRHLSVSPWYPVLLFMYPLIETLFSIYRRRLKRKPASVPDGVHLHSLIYRRMIRWVLGYQHISVERRNAMTSPYLWLLSSMAVIPATLFFKTTWILMFFCVLFIISYIWIYRRLVRFKAPSWLDWLHIGRHKTPKL</sequence>
<evidence type="ECO:0000256" key="8">
    <source>
        <dbReference type="SAM" id="Phobius"/>
    </source>
</evidence>
<dbReference type="RefSeq" id="WP_114562107.1">
    <property type="nucleotide sequence ID" value="NZ_CP031124.1"/>
</dbReference>
<dbReference type="OrthoDB" id="9783652at2"/>
<keyword evidence="10" id="KW-1185">Reference proteome</keyword>
<comment type="subcellular location">
    <subcellularLocation>
        <location evidence="1">Cell membrane</location>
        <topology evidence="1">Multi-pass membrane protein</topology>
    </subcellularLocation>
</comment>
<dbReference type="CDD" id="cd06912">
    <property type="entry name" value="GT_MraY_like"/>
    <property type="match status" value="1"/>
</dbReference>
<feature type="transmembrane region" description="Helical" evidence="8">
    <location>
        <begin position="220"/>
        <end position="238"/>
    </location>
</feature>
<dbReference type="KEGG" id="hyf:DTO96_100561"/>
<organism evidence="9 10">
    <name type="scientific">Ephemeroptericola cinctiostellae</name>
    <dbReference type="NCBI Taxonomy" id="2268024"/>
    <lineage>
        <taxon>Bacteria</taxon>
        <taxon>Pseudomonadati</taxon>
        <taxon>Pseudomonadota</taxon>
        <taxon>Betaproteobacteria</taxon>
        <taxon>Burkholderiales</taxon>
        <taxon>Burkholderiaceae</taxon>
        <taxon>Ephemeroptericola</taxon>
    </lineage>
</organism>
<keyword evidence="7" id="KW-0460">Magnesium</keyword>
<dbReference type="Proteomes" id="UP000252182">
    <property type="component" value="Chromosome"/>
</dbReference>
<dbReference type="GO" id="GO:0046872">
    <property type="term" value="F:metal ion binding"/>
    <property type="evidence" value="ECO:0007669"/>
    <property type="project" value="UniProtKB-KW"/>
</dbReference>
<evidence type="ECO:0000313" key="9">
    <source>
        <dbReference type="EMBL" id="AXF84850.1"/>
    </source>
</evidence>
<feature type="transmembrane region" description="Helical" evidence="8">
    <location>
        <begin position="188"/>
        <end position="208"/>
    </location>
</feature>
<dbReference type="GO" id="GO:0044038">
    <property type="term" value="P:cell wall macromolecule biosynthetic process"/>
    <property type="evidence" value="ECO:0007669"/>
    <property type="project" value="TreeGrafter"/>
</dbReference>
<dbReference type="GO" id="GO:0036380">
    <property type="term" value="F:UDP-N-acetylglucosamine-undecaprenyl-phosphate N-acetylglucosaminephosphotransferase activity"/>
    <property type="evidence" value="ECO:0007669"/>
    <property type="project" value="UniProtKB-EC"/>
</dbReference>
<dbReference type="EMBL" id="CP031124">
    <property type="protein sequence ID" value="AXF84850.1"/>
    <property type="molecule type" value="Genomic_DNA"/>
</dbReference>
<evidence type="ECO:0000256" key="3">
    <source>
        <dbReference type="ARBA" id="ARBA00022679"/>
    </source>
</evidence>
<dbReference type="EC" id="2.7.8.33" evidence="9"/>
<keyword evidence="2" id="KW-1003">Cell membrane</keyword>
<evidence type="ECO:0000256" key="2">
    <source>
        <dbReference type="ARBA" id="ARBA00022475"/>
    </source>
</evidence>
<keyword evidence="6 8" id="KW-0472">Membrane</keyword>
<feature type="transmembrane region" description="Helical" evidence="8">
    <location>
        <begin position="133"/>
        <end position="153"/>
    </location>
</feature>
<evidence type="ECO:0000256" key="4">
    <source>
        <dbReference type="ARBA" id="ARBA00022692"/>
    </source>
</evidence>
<feature type="transmembrane region" description="Helical" evidence="8">
    <location>
        <begin position="165"/>
        <end position="182"/>
    </location>
</feature>
<feature type="transmembrane region" description="Helical" evidence="8">
    <location>
        <begin position="304"/>
        <end position="323"/>
    </location>
</feature>
<keyword evidence="4 8" id="KW-0812">Transmembrane</keyword>
<dbReference type="AlphaFoldDB" id="A0A345D912"/>
<protein>
    <submittedName>
        <fullName evidence="9">Putative undecaprenyl-phosphate N-acetylglucosaminyl 1-phosphate transferase</fullName>
        <ecNumber evidence="9">2.7.8.33</ecNumber>
    </submittedName>
</protein>
<dbReference type="GO" id="GO:0071555">
    <property type="term" value="P:cell wall organization"/>
    <property type="evidence" value="ECO:0007669"/>
    <property type="project" value="TreeGrafter"/>
</dbReference>
<feature type="transmembrane region" description="Helical" evidence="8">
    <location>
        <begin position="244"/>
        <end position="262"/>
    </location>
</feature>
<gene>
    <name evidence="9" type="primary">tagO</name>
    <name evidence="9" type="ORF">DTO96_100561</name>
</gene>
<evidence type="ECO:0000256" key="5">
    <source>
        <dbReference type="ARBA" id="ARBA00022989"/>
    </source>
</evidence>
<keyword evidence="7" id="KW-0479">Metal-binding</keyword>
<accession>A0A345D912</accession>
<feature type="transmembrane region" description="Helical" evidence="8">
    <location>
        <begin position="45"/>
        <end position="66"/>
    </location>
</feature>
<keyword evidence="5 8" id="KW-1133">Transmembrane helix</keyword>
<feature type="binding site" evidence="7">
    <location>
        <position position="157"/>
    </location>
    <ligand>
        <name>Mg(2+)</name>
        <dbReference type="ChEBI" id="CHEBI:18420"/>
    </ligand>
</feature>
<evidence type="ECO:0000256" key="1">
    <source>
        <dbReference type="ARBA" id="ARBA00004651"/>
    </source>
</evidence>
<dbReference type="PANTHER" id="PTHR22926">
    <property type="entry name" value="PHOSPHO-N-ACETYLMURAMOYL-PENTAPEPTIDE-TRANSFERASE"/>
    <property type="match status" value="1"/>
</dbReference>